<sequence>MISTYPLADSPDQHGFVMMGTETLFVHHLAMFNMEDHRYQLLLQVSLPPYAMQAYAADRASQPPGTTYILGNLQTDLMTIPQIASGQRIAFNADIFRGLPSDPNTDPPLIHNVPVRIERIVIFRRFDYCMDYPPYLTYYLFGAGTKAHLVHWTSQSPDFDQVLDLIEVPAWLDAEHLASGVTVNFLSLPQQFHTSNPLTAPAYSVSVGGIGEYLVDIGVTSYFDTAAINMAHESSGGEQLHAAHRANAELGGRA</sequence>
<gene>
    <name evidence="1" type="ORF">EKH80_13615</name>
</gene>
<evidence type="ECO:0000313" key="2">
    <source>
        <dbReference type="Proteomes" id="UP000274358"/>
    </source>
</evidence>
<reference evidence="1 2" key="1">
    <citation type="submission" date="2018-12" db="EMBL/GenBank/DDBJ databases">
        <title>Dyella dinghuensis sp. nov. DHOA06 and Dyella choica sp. nov. 4M-K27, isolated from forest soil.</title>
        <authorList>
            <person name="Qiu L.-H."/>
            <person name="Gao Z.-H."/>
        </authorList>
    </citation>
    <scope>NUCLEOTIDE SEQUENCE [LARGE SCALE GENOMIC DNA]</scope>
    <source>
        <strain evidence="1 2">4M-K27</strain>
    </source>
</reference>
<dbReference type="OrthoDB" id="6957311at2"/>
<proteinExistence type="predicted"/>
<protein>
    <submittedName>
        <fullName evidence="1">Uncharacterized protein</fullName>
    </submittedName>
</protein>
<organism evidence="1 2">
    <name type="scientific">Dyella choica</name>
    <dbReference type="NCBI Taxonomy" id="1927959"/>
    <lineage>
        <taxon>Bacteria</taxon>
        <taxon>Pseudomonadati</taxon>
        <taxon>Pseudomonadota</taxon>
        <taxon>Gammaproteobacteria</taxon>
        <taxon>Lysobacterales</taxon>
        <taxon>Rhodanobacteraceae</taxon>
        <taxon>Dyella</taxon>
    </lineage>
</organism>
<comment type="caution">
    <text evidence="1">The sequence shown here is derived from an EMBL/GenBank/DDBJ whole genome shotgun (WGS) entry which is preliminary data.</text>
</comment>
<dbReference type="EMBL" id="RYYV01000009">
    <property type="protein sequence ID" value="RUL74515.1"/>
    <property type="molecule type" value="Genomic_DNA"/>
</dbReference>
<dbReference type="RefSeq" id="WP_126685315.1">
    <property type="nucleotide sequence ID" value="NZ_RYYV01000009.1"/>
</dbReference>
<dbReference type="AlphaFoldDB" id="A0A432M4N6"/>
<dbReference type="Proteomes" id="UP000274358">
    <property type="component" value="Unassembled WGS sequence"/>
</dbReference>
<keyword evidence="2" id="KW-1185">Reference proteome</keyword>
<evidence type="ECO:0000313" key="1">
    <source>
        <dbReference type="EMBL" id="RUL74515.1"/>
    </source>
</evidence>
<name>A0A432M4N6_9GAMM</name>
<accession>A0A432M4N6</accession>